<dbReference type="EMBL" id="BGPR01016777">
    <property type="protein sequence ID" value="GBN74129.1"/>
    <property type="molecule type" value="Genomic_DNA"/>
</dbReference>
<organism evidence="1 2">
    <name type="scientific">Araneus ventricosus</name>
    <name type="common">Orbweaver spider</name>
    <name type="synonym">Epeira ventricosa</name>
    <dbReference type="NCBI Taxonomy" id="182803"/>
    <lineage>
        <taxon>Eukaryota</taxon>
        <taxon>Metazoa</taxon>
        <taxon>Ecdysozoa</taxon>
        <taxon>Arthropoda</taxon>
        <taxon>Chelicerata</taxon>
        <taxon>Arachnida</taxon>
        <taxon>Araneae</taxon>
        <taxon>Araneomorphae</taxon>
        <taxon>Entelegynae</taxon>
        <taxon>Araneoidea</taxon>
        <taxon>Araneidae</taxon>
        <taxon>Araneus</taxon>
    </lineage>
</organism>
<dbReference type="Proteomes" id="UP000499080">
    <property type="component" value="Unassembled WGS sequence"/>
</dbReference>
<name>A0A4Y2RFU7_ARAVE</name>
<keyword evidence="2" id="KW-1185">Reference proteome</keyword>
<comment type="caution">
    <text evidence="1">The sequence shown here is derived from an EMBL/GenBank/DDBJ whole genome shotgun (WGS) entry which is preliminary data.</text>
</comment>
<protein>
    <submittedName>
        <fullName evidence="1">Uncharacterized protein</fullName>
    </submittedName>
</protein>
<dbReference type="AlphaFoldDB" id="A0A4Y2RFU7"/>
<sequence length="257" mass="30043">MSPVVNSQVVKKRFSVSRAYMSPIVNQTRAKSPKRSDFLLGQAQMSPNCKPTEQVARMVNLTTVKECITEYIRNCSEEGHEEVFSNNEYRQNMSQDTLEWEANMMRRILRDDQRLIDVSTEICQEDSVLHASVVQDITCYRNILDINDKYQICRNYTTHALNYLQSRIDKMGEGRRDKFDEHYYCLMLLFDMNCFVNEFNKSCSSLAKDTVLEIIEKGFVLNDHCPVSIHLDILEMLEDFNLGTKEDIYVRQLLETD</sequence>
<evidence type="ECO:0000313" key="2">
    <source>
        <dbReference type="Proteomes" id="UP000499080"/>
    </source>
</evidence>
<gene>
    <name evidence="1" type="ORF">AVEN_68999_1</name>
</gene>
<evidence type="ECO:0000313" key="1">
    <source>
        <dbReference type="EMBL" id="GBN74129.1"/>
    </source>
</evidence>
<reference evidence="1 2" key="1">
    <citation type="journal article" date="2019" name="Sci. Rep.">
        <title>Orb-weaving spider Araneus ventricosus genome elucidates the spidroin gene catalogue.</title>
        <authorList>
            <person name="Kono N."/>
            <person name="Nakamura H."/>
            <person name="Ohtoshi R."/>
            <person name="Moran D.A.P."/>
            <person name="Shinohara A."/>
            <person name="Yoshida Y."/>
            <person name="Fujiwara M."/>
            <person name="Mori M."/>
            <person name="Tomita M."/>
            <person name="Arakawa K."/>
        </authorList>
    </citation>
    <scope>NUCLEOTIDE SEQUENCE [LARGE SCALE GENOMIC DNA]</scope>
</reference>
<accession>A0A4Y2RFU7</accession>
<proteinExistence type="predicted"/>